<evidence type="ECO:0000259" key="1">
    <source>
        <dbReference type="Pfam" id="PF07883"/>
    </source>
</evidence>
<dbReference type="InterPro" id="IPR011051">
    <property type="entry name" value="RmlC_Cupin_sf"/>
</dbReference>
<dbReference type="CDD" id="cd02226">
    <property type="entry name" value="cupin_YdbB-like"/>
    <property type="match status" value="1"/>
</dbReference>
<evidence type="ECO:0000313" key="2">
    <source>
        <dbReference type="EMBL" id="SMP14078.1"/>
    </source>
</evidence>
<organism evidence="2 3">
    <name type="scientific">Algoriphagus winogradskyi</name>
    <dbReference type="NCBI Taxonomy" id="237017"/>
    <lineage>
        <taxon>Bacteria</taxon>
        <taxon>Pseudomonadati</taxon>
        <taxon>Bacteroidota</taxon>
        <taxon>Cytophagia</taxon>
        <taxon>Cytophagales</taxon>
        <taxon>Cyclobacteriaceae</taxon>
        <taxon>Algoriphagus</taxon>
    </lineage>
</organism>
<dbReference type="Gene3D" id="2.60.120.10">
    <property type="entry name" value="Jelly Rolls"/>
    <property type="match status" value="1"/>
</dbReference>
<name>A0ABY1NN68_9BACT</name>
<protein>
    <submittedName>
        <fullName evidence="2">Mannose-6-phosphate isomerase, cupin superfamily</fullName>
    </submittedName>
</protein>
<dbReference type="Pfam" id="PF07883">
    <property type="entry name" value="Cupin_2"/>
    <property type="match status" value="1"/>
</dbReference>
<sequence length="120" mass="13726">MIKKVNINEKFGLIKELWTPKIIGELNGQDVKLAKVKGEFVWHNHTDEDELFLIVKGSLKIDFEGESVTLNEGEMVVVPRGVEHRPIAEEEAWVLLFEPQSTKHTGDVRSDLTVDKFEKI</sequence>
<comment type="caution">
    <text evidence="2">The sequence shown here is derived from an EMBL/GenBank/DDBJ whole genome shotgun (WGS) entry which is preliminary data.</text>
</comment>
<proteinExistence type="predicted"/>
<dbReference type="PANTHER" id="PTHR36114:SF1">
    <property type="entry name" value="16.7 KDA PROTEIN IN WHIE LOCUS"/>
    <property type="match status" value="1"/>
</dbReference>
<keyword evidence="2" id="KW-0413">Isomerase</keyword>
<dbReference type="RefSeq" id="WP_283412098.1">
    <property type="nucleotide sequence ID" value="NZ_FXUA01000002.1"/>
</dbReference>
<dbReference type="Proteomes" id="UP001157915">
    <property type="component" value="Unassembled WGS sequence"/>
</dbReference>
<dbReference type="GO" id="GO:0016853">
    <property type="term" value="F:isomerase activity"/>
    <property type="evidence" value="ECO:0007669"/>
    <property type="project" value="UniProtKB-KW"/>
</dbReference>
<feature type="domain" description="Cupin type-2" evidence="1">
    <location>
        <begin position="37"/>
        <end position="91"/>
    </location>
</feature>
<dbReference type="InterPro" id="IPR052044">
    <property type="entry name" value="PKS_Associated_Protein"/>
</dbReference>
<dbReference type="SUPFAM" id="SSF51182">
    <property type="entry name" value="RmlC-like cupins"/>
    <property type="match status" value="1"/>
</dbReference>
<dbReference type="PANTHER" id="PTHR36114">
    <property type="entry name" value="16.7 KDA PROTEIN IN WHIE LOCUS"/>
    <property type="match status" value="1"/>
</dbReference>
<accession>A0ABY1NN68</accession>
<dbReference type="InterPro" id="IPR014710">
    <property type="entry name" value="RmlC-like_jellyroll"/>
</dbReference>
<keyword evidence="3" id="KW-1185">Reference proteome</keyword>
<evidence type="ECO:0000313" key="3">
    <source>
        <dbReference type="Proteomes" id="UP001157915"/>
    </source>
</evidence>
<dbReference type="InterPro" id="IPR013096">
    <property type="entry name" value="Cupin_2"/>
</dbReference>
<reference evidence="2 3" key="1">
    <citation type="submission" date="2017-05" db="EMBL/GenBank/DDBJ databases">
        <authorList>
            <person name="Varghese N."/>
            <person name="Submissions S."/>
        </authorList>
    </citation>
    <scope>NUCLEOTIDE SEQUENCE [LARGE SCALE GENOMIC DNA]</scope>
    <source>
        <strain evidence="2 3">DSM 15360</strain>
    </source>
</reference>
<gene>
    <name evidence="2" type="ORF">SAMN06265367_102300</name>
</gene>
<dbReference type="EMBL" id="FXUA01000002">
    <property type="protein sequence ID" value="SMP14078.1"/>
    <property type="molecule type" value="Genomic_DNA"/>
</dbReference>